<reference evidence="8" key="2">
    <citation type="submission" date="2015-01" db="EMBL/GenBank/DDBJ databases">
        <title>Evolutionary Origins and Diversification of the Mycorrhizal Mutualists.</title>
        <authorList>
            <consortium name="DOE Joint Genome Institute"/>
            <consortium name="Mycorrhizal Genomics Consortium"/>
            <person name="Kohler A."/>
            <person name="Kuo A."/>
            <person name="Nagy L.G."/>
            <person name="Floudas D."/>
            <person name="Copeland A."/>
            <person name="Barry K.W."/>
            <person name="Cichocki N."/>
            <person name="Veneault-Fourrey C."/>
            <person name="LaButti K."/>
            <person name="Lindquist E.A."/>
            <person name="Lipzen A."/>
            <person name="Lundell T."/>
            <person name="Morin E."/>
            <person name="Murat C."/>
            <person name="Riley R."/>
            <person name="Ohm R."/>
            <person name="Sun H."/>
            <person name="Tunlid A."/>
            <person name="Henrissat B."/>
            <person name="Grigoriev I.V."/>
            <person name="Hibbett D.S."/>
            <person name="Martin F."/>
        </authorList>
    </citation>
    <scope>NUCLEOTIDE SEQUENCE [LARGE SCALE GENOMIC DNA]</scope>
    <source>
        <strain evidence="8">LaAM-08-1</strain>
    </source>
</reference>
<reference evidence="7 8" key="1">
    <citation type="submission" date="2014-04" db="EMBL/GenBank/DDBJ databases">
        <authorList>
            <consortium name="DOE Joint Genome Institute"/>
            <person name="Kuo A."/>
            <person name="Kohler A."/>
            <person name="Nagy L.G."/>
            <person name="Floudas D."/>
            <person name="Copeland A."/>
            <person name="Barry K.W."/>
            <person name="Cichocki N."/>
            <person name="Veneault-Fourrey C."/>
            <person name="LaButti K."/>
            <person name="Lindquist E.A."/>
            <person name="Lipzen A."/>
            <person name="Lundell T."/>
            <person name="Morin E."/>
            <person name="Murat C."/>
            <person name="Sun H."/>
            <person name="Tunlid A."/>
            <person name="Henrissat B."/>
            <person name="Grigoriev I.V."/>
            <person name="Hibbett D.S."/>
            <person name="Martin F."/>
            <person name="Nordberg H.P."/>
            <person name="Cantor M.N."/>
            <person name="Hua S.X."/>
        </authorList>
    </citation>
    <scope>NUCLEOTIDE SEQUENCE [LARGE SCALE GENOMIC DNA]</scope>
    <source>
        <strain evidence="7 8">LaAM-08-1</strain>
    </source>
</reference>
<dbReference type="Pfam" id="PF04116">
    <property type="entry name" value="FA_hydroxylase"/>
    <property type="match status" value="1"/>
</dbReference>
<dbReference type="GO" id="GO:0008610">
    <property type="term" value="P:lipid biosynthetic process"/>
    <property type="evidence" value="ECO:0007669"/>
    <property type="project" value="InterPro"/>
</dbReference>
<gene>
    <name evidence="7" type="ORF">K443DRAFT_86428</name>
</gene>
<proteinExistence type="predicted"/>
<evidence type="ECO:0000313" key="8">
    <source>
        <dbReference type="Proteomes" id="UP000054477"/>
    </source>
</evidence>
<evidence type="ECO:0000313" key="7">
    <source>
        <dbReference type="EMBL" id="KIK07780.1"/>
    </source>
</evidence>
<dbReference type="Proteomes" id="UP000054477">
    <property type="component" value="Unassembled WGS sequence"/>
</dbReference>
<evidence type="ECO:0000256" key="1">
    <source>
        <dbReference type="ARBA" id="ARBA00004370"/>
    </source>
</evidence>
<name>A0A0C9X6F6_9AGAR</name>
<evidence type="ECO:0000256" key="5">
    <source>
        <dbReference type="SAM" id="Phobius"/>
    </source>
</evidence>
<organism evidence="7 8">
    <name type="scientific">Laccaria amethystina LaAM-08-1</name>
    <dbReference type="NCBI Taxonomy" id="1095629"/>
    <lineage>
        <taxon>Eukaryota</taxon>
        <taxon>Fungi</taxon>
        <taxon>Dikarya</taxon>
        <taxon>Basidiomycota</taxon>
        <taxon>Agaricomycotina</taxon>
        <taxon>Agaricomycetes</taxon>
        <taxon>Agaricomycetidae</taxon>
        <taxon>Agaricales</taxon>
        <taxon>Agaricineae</taxon>
        <taxon>Hydnangiaceae</taxon>
        <taxon>Laccaria</taxon>
    </lineage>
</organism>
<dbReference type="GO" id="GO:0016491">
    <property type="term" value="F:oxidoreductase activity"/>
    <property type="evidence" value="ECO:0007669"/>
    <property type="project" value="InterPro"/>
</dbReference>
<feature type="transmembrane region" description="Helical" evidence="5">
    <location>
        <begin position="85"/>
        <end position="104"/>
    </location>
</feature>
<comment type="subcellular location">
    <subcellularLocation>
        <location evidence="1">Membrane</location>
    </subcellularLocation>
</comment>
<feature type="domain" description="Fatty acid hydroxylase" evidence="6">
    <location>
        <begin position="161"/>
        <end position="295"/>
    </location>
</feature>
<dbReference type="STRING" id="1095629.A0A0C9X6F6"/>
<dbReference type="InterPro" id="IPR050307">
    <property type="entry name" value="Sterol_Desaturase_Related"/>
</dbReference>
<dbReference type="EMBL" id="KN838545">
    <property type="protein sequence ID" value="KIK07780.1"/>
    <property type="molecule type" value="Genomic_DNA"/>
</dbReference>
<feature type="transmembrane region" description="Helical" evidence="5">
    <location>
        <begin position="149"/>
        <end position="173"/>
    </location>
</feature>
<evidence type="ECO:0000256" key="2">
    <source>
        <dbReference type="ARBA" id="ARBA00022692"/>
    </source>
</evidence>
<evidence type="ECO:0000259" key="6">
    <source>
        <dbReference type="Pfam" id="PF04116"/>
    </source>
</evidence>
<keyword evidence="4 5" id="KW-0472">Membrane</keyword>
<dbReference type="PANTHER" id="PTHR11863">
    <property type="entry name" value="STEROL DESATURASE"/>
    <property type="match status" value="1"/>
</dbReference>
<keyword evidence="3 5" id="KW-1133">Transmembrane helix</keyword>
<dbReference type="HOGENOM" id="CLU_043293_1_1_1"/>
<evidence type="ECO:0000256" key="3">
    <source>
        <dbReference type="ARBA" id="ARBA00022989"/>
    </source>
</evidence>
<keyword evidence="2 5" id="KW-0812">Transmembrane</keyword>
<keyword evidence="8" id="KW-1185">Reference proteome</keyword>
<protein>
    <recommendedName>
        <fullName evidence="6">Fatty acid hydroxylase domain-containing protein</fullName>
    </recommendedName>
</protein>
<dbReference type="GO" id="GO:0005506">
    <property type="term" value="F:iron ion binding"/>
    <property type="evidence" value="ECO:0007669"/>
    <property type="project" value="InterPro"/>
</dbReference>
<dbReference type="AlphaFoldDB" id="A0A0C9X6F6"/>
<evidence type="ECO:0000256" key="4">
    <source>
        <dbReference type="ARBA" id="ARBA00023136"/>
    </source>
</evidence>
<dbReference type="OrthoDB" id="408954at2759"/>
<accession>A0A0C9X6F6</accession>
<dbReference type="GO" id="GO:0016020">
    <property type="term" value="C:membrane"/>
    <property type="evidence" value="ECO:0007669"/>
    <property type="project" value="UniProtKB-SubCell"/>
</dbReference>
<sequence length="313" mass="36447">MLQSNQTACLTKDHFTYPIYHTSRQSLIHPIPDRLLTLASPIVAYWSLSLLFHYLDTCNWKRLEKYRIHPSEEVKSRNLVSRSQVVWAVIFQQVIQTIMGLFWLSDESPGAINHALKIREIAGVLHPFVDAVLGGGERPCVVLEVASFVYWWGIPIVQFFGAMFIIDTWQYFLHRLMHINKFLYKQFHSWHHRLYVPYAFGSLYNHPLEGFLLDTLGAVIAEWAMGLSTRQAMLLFSVSSLKTVDDHCGYNFPWDPLQMLTGNNADYHDIHHQVIGVKSNFSQPFFVHWDALLGTRMTRQDVERRRRKADKAE</sequence>
<dbReference type="InterPro" id="IPR006694">
    <property type="entry name" value="Fatty_acid_hydroxylase"/>
</dbReference>